<gene>
    <name evidence="12" type="ORF">GEV33_009656</name>
</gene>
<dbReference type="Gene3D" id="4.10.60.10">
    <property type="entry name" value="Zinc finger, CCHC-type"/>
    <property type="match status" value="1"/>
</dbReference>
<accession>A0A8J6HEE2</accession>
<proteinExistence type="predicted"/>
<feature type="region of interest" description="Disordered" evidence="9">
    <location>
        <begin position="198"/>
        <end position="219"/>
    </location>
</feature>
<evidence type="ECO:0000256" key="6">
    <source>
        <dbReference type="ARBA" id="ARBA00022801"/>
    </source>
</evidence>
<dbReference type="SUPFAM" id="SSF56672">
    <property type="entry name" value="DNA/RNA polymerases"/>
    <property type="match status" value="1"/>
</dbReference>
<keyword evidence="7" id="KW-0695">RNA-directed DNA polymerase</keyword>
<evidence type="ECO:0000313" key="12">
    <source>
        <dbReference type="EMBL" id="KAH0813135.1"/>
    </source>
</evidence>
<protein>
    <recommendedName>
        <fullName evidence="1">RNA-directed DNA polymerase</fullName>
        <ecNumber evidence="1">2.7.7.49</ecNumber>
    </recommendedName>
</protein>
<evidence type="ECO:0000256" key="1">
    <source>
        <dbReference type="ARBA" id="ARBA00012493"/>
    </source>
</evidence>
<dbReference type="GO" id="GO:0008270">
    <property type="term" value="F:zinc ion binding"/>
    <property type="evidence" value="ECO:0007669"/>
    <property type="project" value="UniProtKB-KW"/>
</dbReference>
<dbReference type="InterPro" id="IPR043128">
    <property type="entry name" value="Rev_trsase/Diguanyl_cyclase"/>
</dbReference>
<dbReference type="CDD" id="cd09274">
    <property type="entry name" value="RNase_HI_RT_Ty3"/>
    <property type="match status" value="1"/>
</dbReference>
<keyword evidence="8" id="KW-0862">Zinc</keyword>
<sequence>MAVEEVVPGAALNLSLNVSPPEKFCFTRPESWTQWKKRFERYLIVSGLSNRTDDEKINVLLYLMGEESEEILLQFAEVPTNYALTVRAFDKYFIPKKNVIFERYKFNSRTQKEGESVDSFITALHGLAEYCEYGALKEELIRDRIVVGMSDTKTSETIQLRGEVQLAEVVMMARRAENQQKQNQVLRQENKTIAAVSSNKWSMSKQQSNSKVNANPSTSNSNVECGYCGRHMHERDKCPAKEAKCNLCGKKGHYSRVCRKKKEVKSITVESSNGNEANELFLGSIWKGGINKQCQGHLVGHVSQLENLNIETIAVQYPGIFNGLGVYKDEIKINISSDAEPFVQSVPRVVPIALRKPLEKEIDRLLKLGVIVPVEEHTSWVAPIVVVPKGNDIRLCCDYTRLNKSVLRPHFPIPKVESTLARLKDSKFFSKLDASSGFYQIKLDKESQRLTTFITPFGRYMFTRLPFGISCAPEFFSQKFTSILSDIKEGVVIHIDDILVHAATREDHDEKLKEVLKCIHDAGITLNRGKCEIGVKEVKYLGYVVSEKGLTIDPSRVESIVNMPSPTNKKEVLQILGLINFVDKFILQKSHLLEPLTALLRKDVEFVWEIAQQKALDEAKHILTKAPNLSFFDLDKQIIVNSEGVREVVAFASRTLTKTESRYAQIEKEALGLTWACEKFKEYIMGLNVVLETDHKPLLEILQTKNLDDLTPRLQRFRIRLMRYTYSGGSGAAWLSEKVLRGRGPDASEFESHRRGRIFSKGETSAGLWMCVYVSSGLTVGWWKEESTLFRPPPQGQHGFESRREKEAENQFLI</sequence>
<dbReference type="FunFam" id="3.30.70.270:FF:000020">
    <property type="entry name" value="Transposon Tf2-6 polyprotein-like Protein"/>
    <property type="match status" value="1"/>
</dbReference>
<dbReference type="GO" id="GO:0016787">
    <property type="term" value="F:hydrolase activity"/>
    <property type="evidence" value="ECO:0007669"/>
    <property type="project" value="UniProtKB-KW"/>
</dbReference>
<evidence type="ECO:0000259" key="10">
    <source>
        <dbReference type="PROSITE" id="PS50158"/>
    </source>
</evidence>
<evidence type="ECO:0000256" key="2">
    <source>
        <dbReference type="ARBA" id="ARBA00022679"/>
    </source>
</evidence>
<feature type="compositionally biased region" description="Basic and acidic residues" evidence="9">
    <location>
        <begin position="800"/>
        <end position="814"/>
    </location>
</feature>
<comment type="caution">
    <text evidence="12">The sequence shown here is derived from an EMBL/GenBank/DDBJ whole genome shotgun (WGS) entry which is preliminary data.</text>
</comment>
<dbReference type="Proteomes" id="UP000719412">
    <property type="component" value="Unassembled WGS sequence"/>
</dbReference>
<keyword evidence="5" id="KW-0255">Endonuclease</keyword>
<dbReference type="InterPro" id="IPR050951">
    <property type="entry name" value="Retrovirus_Pol_polyprotein"/>
</dbReference>
<evidence type="ECO:0000256" key="5">
    <source>
        <dbReference type="ARBA" id="ARBA00022759"/>
    </source>
</evidence>
<dbReference type="GO" id="GO:0003964">
    <property type="term" value="F:RNA-directed DNA polymerase activity"/>
    <property type="evidence" value="ECO:0007669"/>
    <property type="project" value="UniProtKB-KW"/>
</dbReference>
<evidence type="ECO:0000256" key="8">
    <source>
        <dbReference type="PROSITE-ProRule" id="PRU00047"/>
    </source>
</evidence>
<evidence type="ECO:0000256" key="3">
    <source>
        <dbReference type="ARBA" id="ARBA00022695"/>
    </source>
</evidence>
<evidence type="ECO:0000259" key="11">
    <source>
        <dbReference type="PROSITE" id="PS50878"/>
    </source>
</evidence>
<keyword evidence="2" id="KW-0808">Transferase</keyword>
<dbReference type="InterPro" id="IPR001878">
    <property type="entry name" value="Znf_CCHC"/>
</dbReference>
<feature type="domain" description="CCHC-type" evidence="10">
    <location>
        <begin position="244"/>
        <end position="260"/>
    </location>
</feature>
<organism evidence="12 13">
    <name type="scientific">Tenebrio molitor</name>
    <name type="common">Yellow mealworm beetle</name>
    <dbReference type="NCBI Taxonomy" id="7067"/>
    <lineage>
        <taxon>Eukaryota</taxon>
        <taxon>Metazoa</taxon>
        <taxon>Ecdysozoa</taxon>
        <taxon>Arthropoda</taxon>
        <taxon>Hexapoda</taxon>
        <taxon>Insecta</taxon>
        <taxon>Pterygota</taxon>
        <taxon>Neoptera</taxon>
        <taxon>Endopterygota</taxon>
        <taxon>Coleoptera</taxon>
        <taxon>Polyphaga</taxon>
        <taxon>Cucujiformia</taxon>
        <taxon>Tenebrionidae</taxon>
        <taxon>Tenebrio</taxon>
    </lineage>
</organism>
<dbReference type="EMBL" id="JABDTM020025563">
    <property type="protein sequence ID" value="KAH0813135.1"/>
    <property type="molecule type" value="Genomic_DNA"/>
</dbReference>
<evidence type="ECO:0000313" key="13">
    <source>
        <dbReference type="Proteomes" id="UP000719412"/>
    </source>
</evidence>
<dbReference type="Pfam" id="PF00078">
    <property type="entry name" value="RVT_1"/>
    <property type="match status" value="1"/>
</dbReference>
<dbReference type="Gene3D" id="3.10.10.10">
    <property type="entry name" value="HIV Type 1 Reverse Transcriptase, subunit A, domain 1"/>
    <property type="match status" value="1"/>
</dbReference>
<dbReference type="PANTHER" id="PTHR37984">
    <property type="entry name" value="PROTEIN CBG26694"/>
    <property type="match status" value="1"/>
</dbReference>
<keyword evidence="8" id="KW-0479">Metal-binding</keyword>
<keyword evidence="6" id="KW-0378">Hydrolase</keyword>
<dbReference type="Pfam" id="PF17917">
    <property type="entry name" value="RT_RNaseH"/>
    <property type="match status" value="1"/>
</dbReference>
<dbReference type="InterPro" id="IPR041373">
    <property type="entry name" value="RT_RNaseH"/>
</dbReference>
<feature type="domain" description="Reverse transcriptase" evidence="11">
    <location>
        <begin position="368"/>
        <end position="545"/>
    </location>
</feature>
<evidence type="ECO:0000256" key="4">
    <source>
        <dbReference type="ARBA" id="ARBA00022722"/>
    </source>
</evidence>
<feature type="region of interest" description="Disordered" evidence="9">
    <location>
        <begin position="793"/>
        <end position="814"/>
    </location>
</feature>
<reference evidence="12" key="2">
    <citation type="submission" date="2021-08" db="EMBL/GenBank/DDBJ databases">
        <authorList>
            <person name="Eriksson T."/>
        </authorList>
    </citation>
    <scope>NUCLEOTIDE SEQUENCE</scope>
    <source>
        <strain evidence="12">Stoneville</strain>
        <tissue evidence="12">Whole head</tissue>
    </source>
</reference>
<dbReference type="EC" id="2.7.7.49" evidence="1"/>
<dbReference type="Gene3D" id="3.30.70.270">
    <property type="match status" value="2"/>
</dbReference>
<dbReference type="PROSITE" id="PS50878">
    <property type="entry name" value="RT_POL"/>
    <property type="match status" value="1"/>
</dbReference>
<dbReference type="GO" id="GO:0003676">
    <property type="term" value="F:nucleic acid binding"/>
    <property type="evidence" value="ECO:0007669"/>
    <property type="project" value="InterPro"/>
</dbReference>
<dbReference type="InterPro" id="IPR043502">
    <property type="entry name" value="DNA/RNA_pol_sf"/>
</dbReference>
<dbReference type="AlphaFoldDB" id="A0A8J6HEE2"/>
<keyword evidence="3" id="KW-0548">Nucleotidyltransferase</keyword>
<dbReference type="CDD" id="cd01647">
    <property type="entry name" value="RT_LTR"/>
    <property type="match status" value="1"/>
</dbReference>
<dbReference type="PANTHER" id="PTHR37984:SF5">
    <property type="entry name" value="PROTEIN NYNRIN-LIKE"/>
    <property type="match status" value="1"/>
</dbReference>
<keyword evidence="8" id="KW-0863">Zinc-finger</keyword>
<evidence type="ECO:0000256" key="9">
    <source>
        <dbReference type="SAM" id="MobiDB-lite"/>
    </source>
</evidence>
<dbReference type="GO" id="GO:0004519">
    <property type="term" value="F:endonuclease activity"/>
    <property type="evidence" value="ECO:0007669"/>
    <property type="project" value="UniProtKB-KW"/>
</dbReference>
<dbReference type="InterPro" id="IPR000477">
    <property type="entry name" value="RT_dom"/>
</dbReference>
<dbReference type="PROSITE" id="PS50158">
    <property type="entry name" value="ZF_CCHC"/>
    <property type="match status" value="1"/>
</dbReference>
<name>A0A8J6HEE2_TENMO</name>
<keyword evidence="4" id="KW-0540">Nuclease</keyword>
<reference evidence="12" key="1">
    <citation type="journal article" date="2020" name="J Insects Food Feed">
        <title>The yellow mealworm (Tenebrio molitor) genome: a resource for the emerging insects as food and feed industry.</title>
        <authorList>
            <person name="Eriksson T."/>
            <person name="Andere A."/>
            <person name="Kelstrup H."/>
            <person name="Emery V."/>
            <person name="Picard C."/>
        </authorList>
    </citation>
    <scope>NUCLEOTIDE SEQUENCE</scope>
    <source>
        <strain evidence="12">Stoneville</strain>
        <tissue evidence="12">Whole head</tissue>
    </source>
</reference>
<keyword evidence="13" id="KW-1185">Reference proteome</keyword>
<evidence type="ECO:0000256" key="7">
    <source>
        <dbReference type="ARBA" id="ARBA00022918"/>
    </source>
</evidence>